<evidence type="ECO:0000313" key="3">
    <source>
        <dbReference type="EMBL" id="ABZ71697.1"/>
    </source>
</evidence>
<dbReference type="EMBL" id="CP000927">
    <property type="protein sequence ID" value="ABZ71697.1"/>
    <property type="molecule type" value="Genomic_DNA"/>
</dbReference>
<sequence precursor="true">MPLPSRPLAFAAASLAVLSLIGCGPAKADKAFGEKVHAYLIEHPEVLVEMSNKLQEKQVAEKARSAKGAIGRYRQALERDPRDFVANPNGSITVVEFFDYRCGYCKLAAPQVIALIQQNPDVRFVFKDFVIFGHDSEAAARMVLGAKDQGKSIELHKRLMAEKSLDEAGVARIAREVGIDVAKAQAAGAAPTTTQHLADTHALAEALAIEGTPAFLVGDQMIPGADMRALKLAIDQARAGNAKKV</sequence>
<name>B0SXB2_CAUSK</name>
<protein>
    <submittedName>
        <fullName evidence="3">DSBA oxidoreductase</fullName>
    </submittedName>
</protein>
<reference evidence="3" key="1">
    <citation type="submission" date="2008-01" db="EMBL/GenBank/DDBJ databases">
        <title>Complete sequence of chromosome of Caulobacter sp. K31.</title>
        <authorList>
            <consortium name="US DOE Joint Genome Institute"/>
            <person name="Copeland A."/>
            <person name="Lucas S."/>
            <person name="Lapidus A."/>
            <person name="Barry K."/>
            <person name="Glavina del Rio T."/>
            <person name="Dalin E."/>
            <person name="Tice H."/>
            <person name="Pitluck S."/>
            <person name="Bruce D."/>
            <person name="Goodwin L."/>
            <person name="Thompson L.S."/>
            <person name="Brettin T."/>
            <person name="Detter J.C."/>
            <person name="Han C."/>
            <person name="Schmutz J."/>
            <person name="Larimer F."/>
            <person name="Land M."/>
            <person name="Hauser L."/>
            <person name="Kyrpides N."/>
            <person name="Kim E."/>
            <person name="Stephens C."/>
            <person name="Richardson P."/>
        </authorList>
    </citation>
    <scope>NUCLEOTIDE SEQUENCE [LARGE SCALE GENOMIC DNA]</scope>
    <source>
        <strain evidence="3">K31</strain>
    </source>
</reference>
<accession>B0SXB2</accession>
<dbReference type="InterPro" id="IPR036249">
    <property type="entry name" value="Thioredoxin-like_sf"/>
</dbReference>
<dbReference type="STRING" id="366602.Caul_2570"/>
<dbReference type="eggNOG" id="COG1651">
    <property type="taxonomic scope" value="Bacteria"/>
</dbReference>
<gene>
    <name evidence="3" type="ordered locus">Caul_2570</name>
</gene>
<dbReference type="InterPro" id="IPR051470">
    <property type="entry name" value="Thiol:disulfide_interchange"/>
</dbReference>
<dbReference type="KEGG" id="cak:Caul_2570"/>
<evidence type="ECO:0000256" key="1">
    <source>
        <dbReference type="SAM" id="SignalP"/>
    </source>
</evidence>
<dbReference type="PANTHER" id="PTHR35272">
    <property type="entry name" value="THIOL:DISULFIDE INTERCHANGE PROTEIN DSBC-RELATED"/>
    <property type="match status" value="1"/>
</dbReference>
<dbReference type="InterPro" id="IPR013766">
    <property type="entry name" value="Thioredoxin_domain"/>
</dbReference>
<feature type="domain" description="Thioredoxin" evidence="2">
    <location>
        <begin position="52"/>
        <end position="239"/>
    </location>
</feature>
<dbReference type="SUPFAM" id="SSF52833">
    <property type="entry name" value="Thioredoxin-like"/>
    <property type="match status" value="1"/>
</dbReference>
<dbReference type="PROSITE" id="PS51352">
    <property type="entry name" value="THIOREDOXIN_2"/>
    <property type="match status" value="1"/>
</dbReference>
<dbReference type="CDD" id="cd03023">
    <property type="entry name" value="DsbA_Com1_like"/>
    <property type="match status" value="1"/>
</dbReference>
<dbReference type="Pfam" id="PF18312">
    <property type="entry name" value="ScsC_N"/>
    <property type="match status" value="1"/>
</dbReference>
<evidence type="ECO:0000259" key="2">
    <source>
        <dbReference type="PROSITE" id="PS51352"/>
    </source>
</evidence>
<keyword evidence="1" id="KW-0732">Signal</keyword>
<organism evidence="3">
    <name type="scientific">Caulobacter sp. (strain K31)</name>
    <dbReference type="NCBI Taxonomy" id="366602"/>
    <lineage>
        <taxon>Bacteria</taxon>
        <taxon>Pseudomonadati</taxon>
        <taxon>Pseudomonadota</taxon>
        <taxon>Alphaproteobacteria</taxon>
        <taxon>Caulobacterales</taxon>
        <taxon>Caulobacteraceae</taxon>
        <taxon>Caulobacter</taxon>
    </lineage>
</organism>
<feature type="signal peptide" evidence="1">
    <location>
        <begin position="1"/>
        <end position="28"/>
    </location>
</feature>
<dbReference type="OrthoDB" id="9780147at2"/>
<dbReference type="Pfam" id="PF01323">
    <property type="entry name" value="DSBA"/>
    <property type="match status" value="1"/>
</dbReference>
<dbReference type="InterPro" id="IPR001853">
    <property type="entry name" value="DSBA-like_thioredoxin_dom"/>
</dbReference>
<dbReference type="GO" id="GO:0016491">
    <property type="term" value="F:oxidoreductase activity"/>
    <property type="evidence" value="ECO:0007669"/>
    <property type="project" value="InterPro"/>
</dbReference>
<dbReference type="AlphaFoldDB" id="B0SXB2"/>
<feature type="chain" id="PRO_5002753182" evidence="1">
    <location>
        <begin position="29"/>
        <end position="245"/>
    </location>
</feature>
<dbReference type="PROSITE" id="PS51257">
    <property type="entry name" value="PROKAR_LIPOPROTEIN"/>
    <property type="match status" value="1"/>
</dbReference>
<dbReference type="HOGENOM" id="CLU_000288_47_4_5"/>
<dbReference type="PANTHER" id="PTHR35272:SF4">
    <property type="entry name" value="THIOL:DISULFIDE INTERCHANGE PROTEIN DSBG"/>
    <property type="match status" value="1"/>
</dbReference>
<proteinExistence type="predicted"/>
<dbReference type="InterPro" id="IPR041205">
    <property type="entry name" value="ScsC_N"/>
</dbReference>
<dbReference type="Gene3D" id="3.40.30.10">
    <property type="entry name" value="Glutaredoxin"/>
    <property type="match status" value="1"/>
</dbReference>